<name>A0A4P9XE33_9FUNG</name>
<dbReference type="Gene3D" id="2.130.10.10">
    <property type="entry name" value="YVTN repeat-like/Quinoprotein amine dehydrogenase"/>
    <property type="match status" value="1"/>
</dbReference>
<evidence type="ECO:0000256" key="4">
    <source>
        <dbReference type="PROSITE-ProRule" id="PRU00221"/>
    </source>
</evidence>
<keyword evidence="3" id="KW-0677">Repeat</keyword>
<dbReference type="PROSITE" id="PS50294">
    <property type="entry name" value="WD_REPEATS_REGION"/>
    <property type="match status" value="2"/>
</dbReference>
<dbReference type="GO" id="GO:0043130">
    <property type="term" value="F:ubiquitin binding"/>
    <property type="evidence" value="ECO:0007669"/>
    <property type="project" value="TreeGrafter"/>
</dbReference>
<dbReference type="AlphaFoldDB" id="A0A4P9XE33"/>
<feature type="domain" description="PFU" evidence="6">
    <location>
        <begin position="403"/>
        <end position="498"/>
    </location>
</feature>
<evidence type="ECO:0000256" key="5">
    <source>
        <dbReference type="SAM" id="MobiDB-lite"/>
    </source>
</evidence>
<dbReference type="PRINTS" id="PR00320">
    <property type="entry name" value="GPROTEINBRPT"/>
</dbReference>
<dbReference type="InterPro" id="IPR015155">
    <property type="entry name" value="PFU"/>
</dbReference>
<proteinExistence type="predicted"/>
<gene>
    <name evidence="7" type="ORF">CXG81DRAFT_9068</name>
</gene>
<dbReference type="OrthoDB" id="10265988at2759"/>
<dbReference type="InterPro" id="IPR001680">
    <property type="entry name" value="WD40_rpt"/>
</dbReference>
<dbReference type="GO" id="GO:0010992">
    <property type="term" value="P:ubiquitin recycling"/>
    <property type="evidence" value="ECO:0007669"/>
    <property type="project" value="TreeGrafter"/>
</dbReference>
<dbReference type="InterPro" id="IPR015943">
    <property type="entry name" value="WD40/YVTN_repeat-like_dom_sf"/>
</dbReference>
<keyword evidence="2 4" id="KW-0853">WD repeat</keyword>
<dbReference type="Gene3D" id="3.10.20.870">
    <property type="entry name" value="PFU (PLAA family ubiquitin binding), C-terminal domain"/>
    <property type="match status" value="1"/>
</dbReference>
<dbReference type="InterPro" id="IPR036322">
    <property type="entry name" value="WD40_repeat_dom_sf"/>
</dbReference>
<dbReference type="InterPro" id="IPR020472">
    <property type="entry name" value="WD40_PAC1"/>
</dbReference>
<dbReference type="CDD" id="cd00200">
    <property type="entry name" value="WD40"/>
    <property type="match status" value="1"/>
</dbReference>
<organism evidence="7 8">
    <name type="scientific">Caulochytrium protostelioides</name>
    <dbReference type="NCBI Taxonomy" id="1555241"/>
    <lineage>
        <taxon>Eukaryota</taxon>
        <taxon>Fungi</taxon>
        <taxon>Fungi incertae sedis</taxon>
        <taxon>Chytridiomycota</taxon>
        <taxon>Chytridiomycota incertae sedis</taxon>
        <taxon>Chytridiomycetes</taxon>
        <taxon>Caulochytriales</taxon>
        <taxon>Caulochytriaceae</taxon>
        <taxon>Caulochytrium</taxon>
    </lineage>
</organism>
<dbReference type="GO" id="GO:0005634">
    <property type="term" value="C:nucleus"/>
    <property type="evidence" value="ECO:0007669"/>
    <property type="project" value="TreeGrafter"/>
</dbReference>
<dbReference type="SMART" id="SM00320">
    <property type="entry name" value="WD40"/>
    <property type="match status" value="7"/>
</dbReference>
<evidence type="ECO:0000256" key="3">
    <source>
        <dbReference type="ARBA" id="ARBA00022737"/>
    </source>
</evidence>
<feature type="repeat" description="WD" evidence="4">
    <location>
        <begin position="33"/>
        <end position="73"/>
    </location>
</feature>
<dbReference type="SUPFAM" id="SSF50978">
    <property type="entry name" value="WD40 repeat-like"/>
    <property type="match status" value="1"/>
</dbReference>
<feature type="repeat" description="WD" evidence="4">
    <location>
        <begin position="128"/>
        <end position="158"/>
    </location>
</feature>
<reference evidence="8" key="1">
    <citation type="journal article" date="2018" name="Nat. Microbiol.">
        <title>Leveraging single-cell genomics to expand the fungal tree of life.</title>
        <authorList>
            <person name="Ahrendt S.R."/>
            <person name="Quandt C.A."/>
            <person name="Ciobanu D."/>
            <person name="Clum A."/>
            <person name="Salamov A."/>
            <person name="Andreopoulos B."/>
            <person name="Cheng J.F."/>
            <person name="Woyke T."/>
            <person name="Pelin A."/>
            <person name="Henrissat B."/>
            <person name="Reynolds N.K."/>
            <person name="Benny G.L."/>
            <person name="Smith M.E."/>
            <person name="James T.Y."/>
            <person name="Grigoriev I.V."/>
        </authorList>
    </citation>
    <scope>NUCLEOTIDE SEQUENCE [LARGE SCALE GENOMIC DNA]</scope>
    <source>
        <strain evidence="8">ATCC 52028</strain>
    </source>
</reference>
<dbReference type="STRING" id="1555241.A0A4P9XE33"/>
<dbReference type="PROSITE" id="PS50082">
    <property type="entry name" value="WD_REPEATS_2"/>
    <property type="match status" value="4"/>
</dbReference>
<feature type="repeat" description="WD" evidence="4">
    <location>
        <begin position="167"/>
        <end position="197"/>
    </location>
</feature>
<sequence>MADPAPSTAPAAAAAAAGTADASDAVYRLSTTLDGHTQDVRAVAALGADLLATGSRDGTCRVWSRRSAHEFDTHATHPTATHRYVSAVCFLPPSAAHPQGLVAVGGTDPVIAVYDGFADSDAEPRFLLVGHQSNVCALAAAPDGALVSGSWDKSARVWRDGVAVATLEGHEQAVWAVLALAPTEILTASADKTIRLWRDGRAVHTYRGHTDAVRGLAPLLPAAAAPGDPAATHAASARRGGFVSCSNDGSVRVWSLTGDCLQELYGHTSFIYAVCAMPNGDLVSAGEDRSARVWRNGQLLQTLMHPCVSVWCVAATAHGDLVTGGSDGRVRVFSAAPERAAPAAVQAAYTEALASTALPAHQLGDLKDDSIESAERLASPGTRDGQVCMVRRGGPGDAVEAHQWSAAQAQWVKLGDVVNAVASDRRKLHDGQEWDYVFDVDIEDGSPPLKLPYNAAENPWVAAQRFIERHELPASYLDQVADFITKNAQGIGLGSATAPVRDAASAHNPDPFTGAGAYRP</sequence>
<dbReference type="InterPro" id="IPR038122">
    <property type="entry name" value="PFU_sf"/>
</dbReference>
<evidence type="ECO:0000256" key="2">
    <source>
        <dbReference type="ARBA" id="ARBA00022574"/>
    </source>
</evidence>
<dbReference type="Pfam" id="PF00400">
    <property type="entry name" value="WD40"/>
    <property type="match status" value="6"/>
</dbReference>
<dbReference type="PROSITE" id="PS51394">
    <property type="entry name" value="PFU"/>
    <property type="match status" value="1"/>
</dbReference>
<keyword evidence="1" id="KW-0963">Cytoplasm</keyword>
<evidence type="ECO:0000313" key="8">
    <source>
        <dbReference type="Proteomes" id="UP000274922"/>
    </source>
</evidence>
<dbReference type="Pfam" id="PF09070">
    <property type="entry name" value="PFU"/>
    <property type="match status" value="1"/>
</dbReference>
<dbReference type="Proteomes" id="UP000274922">
    <property type="component" value="Unassembled WGS sequence"/>
</dbReference>
<dbReference type="GO" id="GO:0043161">
    <property type="term" value="P:proteasome-mediated ubiquitin-dependent protein catabolic process"/>
    <property type="evidence" value="ECO:0007669"/>
    <property type="project" value="TreeGrafter"/>
</dbReference>
<evidence type="ECO:0000313" key="7">
    <source>
        <dbReference type="EMBL" id="RKP03794.1"/>
    </source>
</evidence>
<protein>
    <recommendedName>
        <fullName evidence="6">PFU domain-containing protein</fullName>
    </recommendedName>
</protein>
<accession>A0A4P9XE33</accession>
<evidence type="ECO:0000256" key="1">
    <source>
        <dbReference type="ARBA" id="ARBA00022490"/>
    </source>
</evidence>
<feature type="repeat" description="WD" evidence="4">
    <location>
        <begin position="264"/>
        <end position="294"/>
    </location>
</feature>
<dbReference type="PANTHER" id="PTHR19849:SF0">
    <property type="entry name" value="PHOSPHOLIPASE A-2-ACTIVATING PROTEIN"/>
    <property type="match status" value="1"/>
</dbReference>
<dbReference type="GO" id="GO:0005737">
    <property type="term" value="C:cytoplasm"/>
    <property type="evidence" value="ECO:0007669"/>
    <property type="project" value="TreeGrafter"/>
</dbReference>
<dbReference type="EMBL" id="ML014118">
    <property type="protein sequence ID" value="RKP03794.1"/>
    <property type="molecule type" value="Genomic_DNA"/>
</dbReference>
<feature type="region of interest" description="Disordered" evidence="5">
    <location>
        <begin position="499"/>
        <end position="520"/>
    </location>
</feature>
<dbReference type="PANTHER" id="PTHR19849">
    <property type="entry name" value="PHOSPHOLIPASE A-2-ACTIVATING PROTEIN"/>
    <property type="match status" value="1"/>
</dbReference>
<keyword evidence="8" id="KW-1185">Reference proteome</keyword>
<evidence type="ECO:0000259" key="6">
    <source>
        <dbReference type="PROSITE" id="PS51394"/>
    </source>
</evidence>
<feature type="non-terminal residue" evidence="7">
    <location>
        <position position="520"/>
    </location>
</feature>